<dbReference type="InterPro" id="IPR014756">
    <property type="entry name" value="Ig_E-set"/>
</dbReference>
<keyword evidence="7" id="KW-1185">Reference proteome</keyword>
<dbReference type="SMART" id="SM00737">
    <property type="entry name" value="ML"/>
    <property type="match status" value="1"/>
</dbReference>
<dbReference type="InterPro" id="IPR039670">
    <property type="entry name" value="NPC2-like"/>
</dbReference>
<keyword evidence="4" id="KW-0732">Signal</keyword>
<comment type="similarity">
    <text evidence="2">Belongs to the NPC2 family.</text>
</comment>
<reference key="2">
    <citation type="submission" date="2011-10" db="EMBL/GenBank/DDBJ databases">
        <title>The genome and transcriptome sequence of Clonorchis sinensis provide insights into the carcinogenic liver fluke.</title>
        <authorList>
            <person name="Wang X."/>
            <person name="Huang Y."/>
            <person name="Chen W."/>
            <person name="Liu H."/>
            <person name="Guo L."/>
            <person name="Chen Y."/>
            <person name="Luo F."/>
            <person name="Zhou W."/>
            <person name="Sun J."/>
            <person name="Mao Q."/>
            <person name="Liang P."/>
            <person name="Zhou C."/>
            <person name="Tian Y."/>
            <person name="Men J."/>
            <person name="Lv X."/>
            <person name="Huang L."/>
            <person name="Zhou J."/>
            <person name="Hu Y."/>
            <person name="Li R."/>
            <person name="Zhang F."/>
            <person name="Lei H."/>
            <person name="Li X."/>
            <person name="Hu X."/>
            <person name="Liang C."/>
            <person name="Xu J."/>
            <person name="Wu Z."/>
            <person name="Yu X."/>
        </authorList>
    </citation>
    <scope>NUCLEOTIDE SEQUENCE</scope>
    <source>
        <strain>Henan</strain>
    </source>
</reference>
<evidence type="ECO:0000256" key="4">
    <source>
        <dbReference type="SAM" id="SignalP"/>
    </source>
</evidence>
<evidence type="ECO:0000313" key="6">
    <source>
        <dbReference type="EMBL" id="GAA55375.1"/>
    </source>
</evidence>
<dbReference type="GO" id="GO:0015918">
    <property type="term" value="P:sterol transport"/>
    <property type="evidence" value="ECO:0007669"/>
    <property type="project" value="InterPro"/>
</dbReference>
<accession>G7YQZ5</accession>
<gene>
    <name evidence="6" type="ORF">CLF_107774</name>
</gene>
<evidence type="ECO:0000256" key="3">
    <source>
        <dbReference type="ARBA" id="ARBA00022525"/>
    </source>
</evidence>
<dbReference type="Proteomes" id="UP000008909">
    <property type="component" value="Unassembled WGS sequence"/>
</dbReference>
<feature type="chain" id="PRO_5003506378" evidence="4">
    <location>
        <begin position="20"/>
        <end position="149"/>
    </location>
</feature>
<dbReference type="PANTHER" id="PTHR11306:SF68">
    <property type="entry name" value="NPC INTRACELLULAR CHOLESTEROL TRANSPORTER 2"/>
    <property type="match status" value="1"/>
</dbReference>
<comment type="subcellular location">
    <subcellularLocation>
        <location evidence="1">Secreted</location>
    </subcellularLocation>
</comment>
<reference evidence="6" key="1">
    <citation type="journal article" date="2011" name="Genome Biol.">
        <title>The draft genome of the carcinogenic human liver fluke Clonorchis sinensis.</title>
        <authorList>
            <person name="Wang X."/>
            <person name="Chen W."/>
            <person name="Huang Y."/>
            <person name="Sun J."/>
            <person name="Men J."/>
            <person name="Liu H."/>
            <person name="Luo F."/>
            <person name="Guo L."/>
            <person name="Lv X."/>
            <person name="Deng C."/>
            <person name="Zhou C."/>
            <person name="Fan Y."/>
            <person name="Li X."/>
            <person name="Huang L."/>
            <person name="Hu Y."/>
            <person name="Liang C."/>
            <person name="Hu X."/>
            <person name="Xu J."/>
            <person name="Yu X."/>
        </authorList>
    </citation>
    <scope>NUCLEOTIDE SEQUENCE [LARGE SCALE GENOMIC DNA]</scope>
    <source>
        <strain evidence="6">Henan</strain>
    </source>
</reference>
<dbReference type="SUPFAM" id="SSF81296">
    <property type="entry name" value="E set domains"/>
    <property type="match status" value="1"/>
</dbReference>
<name>G7YQZ5_CLOSI</name>
<evidence type="ECO:0000259" key="5">
    <source>
        <dbReference type="SMART" id="SM00737"/>
    </source>
</evidence>
<organism evidence="6 7">
    <name type="scientific">Clonorchis sinensis</name>
    <name type="common">Chinese liver fluke</name>
    <dbReference type="NCBI Taxonomy" id="79923"/>
    <lineage>
        <taxon>Eukaryota</taxon>
        <taxon>Metazoa</taxon>
        <taxon>Spiralia</taxon>
        <taxon>Lophotrochozoa</taxon>
        <taxon>Platyhelminthes</taxon>
        <taxon>Trematoda</taxon>
        <taxon>Digenea</taxon>
        <taxon>Opisthorchiida</taxon>
        <taxon>Opisthorchiata</taxon>
        <taxon>Opisthorchiidae</taxon>
        <taxon>Clonorchis</taxon>
    </lineage>
</organism>
<feature type="signal peptide" evidence="4">
    <location>
        <begin position="1"/>
        <end position="19"/>
    </location>
</feature>
<keyword evidence="3" id="KW-0964">Secreted</keyword>
<dbReference type="Pfam" id="PF02221">
    <property type="entry name" value="E1_DerP2_DerF2"/>
    <property type="match status" value="1"/>
</dbReference>
<sequence>MRLQHTLLLLTTAFTVVRAEIVAYEDCGSKLTVNSVSVDPCPTTPCVLKRGGSATMSIVFQGNENAGPPGDATVQGIKWGIPFSFNMDNPQICGDVRPSCPLQSGQWYTYNKTIFISTWYPAVYATVRWRLKNTNGDSMVCVEVPVELA</sequence>
<dbReference type="GO" id="GO:0005576">
    <property type="term" value="C:extracellular region"/>
    <property type="evidence" value="ECO:0007669"/>
    <property type="project" value="UniProtKB-SubCell"/>
</dbReference>
<proteinExistence type="inferred from homology"/>
<dbReference type="PANTHER" id="PTHR11306">
    <property type="entry name" value="NIEMANN PICK TYPE C2 PROTEIN NPC2-RELATED"/>
    <property type="match status" value="1"/>
</dbReference>
<feature type="domain" description="MD-2-related lipid-recognition" evidence="5">
    <location>
        <begin position="24"/>
        <end position="146"/>
    </location>
</feature>
<evidence type="ECO:0000256" key="2">
    <source>
        <dbReference type="ARBA" id="ARBA00006370"/>
    </source>
</evidence>
<dbReference type="Gene3D" id="2.60.40.770">
    <property type="match status" value="1"/>
</dbReference>
<evidence type="ECO:0000313" key="7">
    <source>
        <dbReference type="Proteomes" id="UP000008909"/>
    </source>
</evidence>
<protein>
    <submittedName>
        <fullName evidence="6">Niemann-Pick C2 protein</fullName>
    </submittedName>
</protein>
<dbReference type="EMBL" id="DF144004">
    <property type="protein sequence ID" value="GAA55375.1"/>
    <property type="molecule type" value="Genomic_DNA"/>
</dbReference>
<evidence type="ECO:0000256" key="1">
    <source>
        <dbReference type="ARBA" id="ARBA00004613"/>
    </source>
</evidence>
<dbReference type="FunFam" id="2.60.40.770:FF:000001">
    <property type="entry name" value="NPC intracellular cholesterol transporter 2"/>
    <property type="match status" value="1"/>
</dbReference>
<dbReference type="InterPro" id="IPR003172">
    <property type="entry name" value="ML_dom"/>
</dbReference>
<dbReference type="AlphaFoldDB" id="G7YQZ5"/>
<dbReference type="GO" id="GO:0032934">
    <property type="term" value="F:sterol binding"/>
    <property type="evidence" value="ECO:0007669"/>
    <property type="project" value="InterPro"/>
</dbReference>